<dbReference type="STRING" id="1457154.CAPSK01_003444"/>
<gene>
    <name evidence="1" type="ORF">CAPSK01_003444</name>
</gene>
<sequence length="215" mass="23109">MAVVGDVSYNKRIQFPKRIAPGDVGLRFGYDFFTAQGGVDGVLVTIEVSGKRGGNRAVLTEDQLRQPVEDIALAILIAIIQNLVKLQRPFGAEVAAGQHAADNNCPRQRHRERGACHRQYPNEKAADCSADDPAQFGACGIDRPFLHDVLGFLVVTGGAGGLSIVRGQREAHSHEHQPQLVQRLADTACGKGLGRIFTHLHAGLESGELVFGEQG</sequence>
<name>A0A084XXY2_9PROT</name>
<protein>
    <submittedName>
        <fullName evidence="1">Uncharacterized protein</fullName>
    </submittedName>
</protein>
<evidence type="ECO:0000313" key="2">
    <source>
        <dbReference type="Proteomes" id="UP000019812"/>
    </source>
</evidence>
<accession>A0A084XXY2</accession>
<dbReference type="EMBL" id="JDSS02000031">
    <property type="protein sequence ID" value="KFB67326.1"/>
    <property type="molecule type" value="Genomic_DNA"/>
</dbReference>
<organism evidence="1 2">
    <name type="scientific">Candidatus Accumulibacter vicinus</name>
    <dbReference type="NCBI Taxonomy" id="2954382"/>
    <lineage>
        <taxon>Bacteria</taxon>
        <taxon>Pseudomonadati</taxon>
        <taxon>Pseudomonadota</taxon>
        <taxon>Betaproteobacteria</taxon>
        <taxon>Candidatus Accumulibacter</taxon>
    </lineage>
</organism>
<dbReference type="AlphaFoldDB" id="A0A084XXY2"/>
<reference evidence="1 2" key="1">
    <citation type="submission" date="2014-07" db="EMBL/GenBank/DDBJ databases">
        <title>Expanding our view of genomic diversity in Candidatus Accumulibacter clades.</title>
        <authorList>
            <person name="Skennerton C.T."/>
            <person name="Barr J.J."/>
            <person name="Slater F.R."/>
            <person name="Bond P.L."/>
            <person name="Tyson G.W."/>
        </authorList>
    </citation>
    <scope>NUCLEOTIDE SEQUENCE [LARGE SCALE GENOMIC DNA]</scope>
    <source>
        <strain evidence="2">SK-01</strain>
    </source>
</reference>
<evidence type="ECO:0000313" key="1">
    <source>
        <dbReference type="EMBL" id="KFB67326.1"/>
    </source>
</evidence>
<proteinExistence type="predicted"/>
<comment type="caution">
    <text evidence="1">The sequence shown here is derived from an EMBL/GenBank/DDBJ whole genome shotgun (WGS) entry which is preliminary data.</text>
</comment>
<dbReference type="Proteomes" id="UP000019812">
    <property type="component" value="Unassembled WGS sequence"/>
</dbReference>